<dbReference type="RefSeq" id="WP_264890842.1">
    <property type="nucleotide sequence ID" value="NZ_BRXE01000008.1"/>
</dbReference>
<sequence length="223" mass="24078">MTIADLLTTPFQWGSSLRHRKVFHPVGVLVEGAFTRTAPQDHGLPLPTSEVIARVSKAVGMPGSLPDAVGLALRVPEGIAGPRPWDVLLVSAASNPIGRAVGLRPVLSWSDQPLTSLMPLRFEGSNWWLRARLSNAIDGPGFALDSVRVRITHGGLELRLDQARGAADFEPLGELRLDRLRTEGDVSFDPVRNTAPGVTLYPGWLAGLRTSAYAHSREGRDAD</sequence>
<dbReference type="Proteomes" id="UP001165663">
    <property type="component" value="Unassembled WGS sequence"/>
</dbReference>
<dbReference type="EMBL" id="BRZI01000012">
    <property type="protein sequence ID" value="GLD30325.1"/>
    <property type="molecule type" value="Genomic_DNA"/>
</dbReference>
<proteinExistence type="predicted"/>
<dbReference type="EMBL" id="BRXE01000008">
    <property type="protein sequence ID" value="GLB82074.1"/>
    <property type="molecule type" value="Genomic_DNA"/>
</dbReference>
<accession>A0A9P3Q6S9</accession>
<gene>
    <name evidence="2" type="ORF">Mkiyose1413_22080</name>
    <name evidence="1" type="ORF">SRL2020028_13300</name>
</gene>
<keyword evidence="3" id="KW-1185">Reference proteome</keyword>
<dbReference type="AlphaFoldDB" id="A0A9P3Q6S9"/>
<reference evidence="2" key="1">
    <citation type="submission" date="2022-08" db="EMBL/GenBank/DDBJ databases">
        <title>Mycobacterium kiyosense sp. nov., scotochromogenic slow-glowing species isolated from respiratory specimens.</title>
        <authorList>
            <person name="Fukano H."/>
            <person name="Kazumi Y."/>
            <person name="Sakagami N."/>
            <person name="Ato M."/>
            <person name="Mitarai S."/>
            <person name="Hoshino Y."/>
        </authorList>
    </citation>
    <scope>NUCLEOTIDE SEQUENCE</scope>
    <source>
        <strain evidence="2">1413</strain>
        <strain evidence="1">SRL2020-028</strain>
    </source>
</reference>
<comment type="caution">
    <text evidence="2">The sequence shown here is derived from an EMBL/GenBank/DDBJ whole genome shotgun (WGS) entry which is preliminary data.</text>
</comment>
<organism evidence="2 3">
    <name type="scientific">Mycobacterium kiyosense</name>
    <dbReference type="NCBI Taxonomy" id="2871094"/>
    <lineage>
        <taxon>Bacteria</taxon>
        <taxon>Bacillati</taxon>
        <taxon>Actinomycetota</taxon>
        <taxon>Actinomycetes</taxon>
        <taxon>Mycobacteriales</taxon>
        <taxon>Mycobacteriaceae</taxon>
        <taxon>Mycobacterium</taxon>
    </lineage>
</organism>
<evidence type="ECO:0000313" key="3">
    <source>
        <dbReference type="Proteomes" id="UP001064782"/>
    </source>
</evidence>
<evidence type="ECO:0000313" key="1">
    <source>
        <dbReference type="EMBL" id="GLB82074.1"/>
    </source>
</evidence>
<name>A0A9P3Q6S9_9MYCO</name>
<protein>
    <recommendedName>
        <fullName evidence="4">Phosphodiesterase</fullName>
    </recommendedName>
</protein>
<evidence type="ECO:0008006" key="4">
    <source>
        <dbReference type="Google" id="ProtNLM"/>
    </source>
</evidence>
<evidence type="ECO:0000313" key="2">
    <source>
        <dbReference type="EMBL" id="GLD30325.1"/>
    </source>
</evidence>
<dbReference type="Proteomes" id="UP001064782">
    <property type="component" value="Unassembled WGS sequence"/>
</dbReference>